<gene>
    <name evidence="12" type="ORF">CUESP1_0459</name>
</gene>
<keyword evidence="4" id="KW-0547">Nucleotide-binding</keyword>
<keyword evidence="8" id="KW-0443">Lipid metabolism</keyword>
<dbReference type="Pfam" id="PF00288">
    <property type="entry name" value="GHMP_kinases_N"/>
    <property type="match status" value="1"/>
</dbReference>
<accession>M1Z5L4</accession>
<keyword evidence="2" id="KW-0444">Lipid biosynthesis</keyword>
<dbReference type="RefSeq" id="WP_005582406.1">
    <property type="nucleotide sequence ID" value="NZ_LT669839.1"/>
</dbReference>
<name>M1Z5L4_9FIRM</name>
<evidence type="ECO:0000256" key="5">
    <source>
        <dbReference type="ARBA" id="ARBA00022777"/>
    </source>
</evidence>
<dbReference type="InterPro" id="IPR013750">
    <property type="entry name" value="GHMP_kinase_C_dom"/>
</dbReference>
<evidence type="ECO:0000313" key="13">
    <source>
        <dbReference type="Proteomes" id="UP000245423"/>
    </source>
</evidence>
<dbReference type="UniPathway" id="UPA00057">
    <property type="reaction ID" value="UER00098"/>
</dbReference>
<dbReference type="SUPFAM" id="SSF54211">
    <property type="entry name" value="Ribosomal protein S5 domain 2-like"/>
    <property type="match status" value="1"/>
</dbReference>
<evidence type="ECO:0000256" key="2">
    <source>
        <dbReference type="ARBA" id="ARBA00022516"/>
    </source>
</evidence>
<dbReference type="GO" id="GO:0019287">
    <property type="term" value="P:isopentenyl diphosphate biosynthetic process, mevalonate pathway"/>
    <property type="evidence" value="ECO:0007669"/>
    <property type="project" value="UniProtKB-UniPathway"/>
</dbReference>
<feature type="domain" description="GHMP kinase N-terminal" evidence="10">
    <location>
        <begin position="74"/>
        <end position="152"/>
    </location>
</feature>
<dbReference type="InterPro" id="IPR006205">
    <property type="entry name" value="Mev_gal_kin"/>
</dbReference>
<keyword evidence="5 12" id="KW-0418">Kinase</keyword>
<dbReference type="AlphaFoldDB" id="M1Z5L4"/>
<dbReference type="Pfam" id="PF08544">
    <property type="entry name" value="GHMP_kinases_C"/>
    <property type="match status" value="1"/>
</dbReference>
<evidence type="ECO:0000256" key="8">
    <source>
        <dbReference type="ARBA" id="ARBA00023098"/>
    </source>
</evidence>
<evidence type="ECO:0000259" key="10">
    <source>
        <dbReference type="Pfam" id="PF00288"/>
    </source>
</evidence>
<dbReference type="EMBL" id="LT669839">
    <property type="protein sequence ID" value="SHD75848.1"/>
    <property type="molecule type" value="Genomic_DNA"/>
</dbReference>
<evidence type="ECO:0000256" key="1">
    <source>
        <dbReference type="ARBA" id="ARBA00022490"/>
    </source>
</evidence>
<dbReference type="GO" id="GO:0005829">
    <property type="term" value="C:cytosol"/>
    <property type="evidence" value="ECO:0007669"/>
    <property type="project" value="TreeGrafter"/>
</dbReference>
<evidence type="ECO:0000256" key="3">
    <source>
        <dbReference type="ARBA" id="ARBA00022679"/>
    </source>
</evidence>
<dbReference type="InterPro" id="IPR020568">
    <property type="entry name" value="Ribosomal_Su5_D2-typ_SF"/>
</dbReference>
<evidence type="ECO:0000259" key="11">
    <source>
        <dbReference type="Pfam" id="PF08544"/>
    </source>
</evidence>
<dbReference type="PANTHER" id="PTHR43290:SF2">
    <property type="entry name" value="MEVALONATE KINASE"/>
    <property type="match status" value="1"/>
</dbReference>
<dbReference type="Proteomes" id="UP000245423">
    <property type="component" value="Chromosome 1"/>
</dbReference>
<proteinExistence type="predicted"/>
<dbReference type="SUPFAM" id="SSF55060">
    <property type="entry name" value="GHMP Kinase, C-terminal domain"/>
    <property type="match status" value="1"/>
</dbReference>
<feature type="domain" description="GHMP kinase C-terminal" evidence="11">
    <location>
        <begin position="223"/>
        <end position="298"/>
    </location>
</feature>
<keyword evidence="13" id="KW-1185">Reference proteome</keyword>
<dbReference type="NCBIfam" id="TIGR00549">
    <property type="entry name" value="mevalon_kin"/>
    <property type="match status" value="1"/>
</dbReference>
<reference evidence="12 13" key="1">
    <citation type="submission" date="2016-11" db="EMBL/GenBank/DDBJ databases">
        <authorList>
            <person name="Manzoor S."/>
        </authorList>
    </citation>
    <scope>NUCLEOTIDE SEQUENCE [LARGE SCALE GENOMIC DNA]</scope>
    <source>
        <strain evidence="12">Clostridium ultunense strain Esp</strain>
    </source>
</reference>
<dbReference type="PRINTS" id="PR00959">
    <property type="entry name" value="MEVGALKINASE"/>
</dbReference>
<evidence type="ECO:0000256" key="4">
    <source>
        <dbReference type="ARBA" id="ARBA00022741"/>
    </source>
</evidence>
<evidence type="ECO:0000256" key="6">
    <source>
        <dbReference type="ARBA" id="ARBA00022840"/>
    </source>
</evidence>
<dbReference type="GO" id="GO:0004496">
    <property type="term" value="F:mevalonate kinase activity"/>
    <property type="evidence" value="ECO:0007669"/>
    <property type="project" value="InterPro"/>
</dbReference>
<organism evidence="12 13">
    <name type="scientific">[Clostridium] ultunense Esp</name>
    <dbReference type="NCBI Taxonomy" id="1288971"/>
    <lineage>
        <taxon>Bacteria</taxon>
        <taxon>Bacillati</taxon>
        <taxon>Bacillota</taxon>
        <taxon>Tissierellia</taxon>
        <taxon>Tissierellales</taxon>
        <taxon>Tepidimicrobiaceae</taxon>
        <taxon>Schnuerera</taxon>
    </lineage>
</organism>
<evidence type="ECO:0000313" key="12">
    <source>
        <dbReference type="EMBL" id="SHD75848.1"/>
    </source>
</evidence>
<keyword evidence="6" id="KW-0067">ATP-binding</keyword>
<dbReference type="Gene3D" id="3.30.230.10">
    <property type="match status" value="1"/>
</dbReference>
<sequence length="314" mass="33841">MENKITTGTAIGKIILIGEHAVVYGQPALAIPFPETRIKTIISRKRGPVMLDCFFYKGLLLNAPERLLGLTTIIKEIVNGFDKELKDFSIRIESSIPPERGMGSSAAVAVATVRALYDFFDQPLTDQDLFKWSNISEKIVHGNPSGIDTAIIIGETPLYYIKGKPFVPFPFKLDAFLIVADTGELGQTQAAVASVEKLMDTDPEKGEDIIKQLGFLTKNAKVSIESNDGEKLGETMSKAHSLLDKLGVSNEILNLLVSVAVENGALGAKLTGGGRGGCMIALAATQQEAISISNKLLCNGAKNTWIYNMGVDLL</sequence>
<comment type="pathway">
    <text evidence="9">Isoprenoid biosynthesis; isopentenyl diphosphate biosynthesis via mevalonate pathway; isopentenyl diphosphate from (R)-mevalonate: step 1/3.</text>
</comment>
<protein>
    <submittedName>
        <fullName evidence="12">Mevalonate kinase</fullName>
    </submittedName>
</protein>
<keyword evidence="1" id="KW-0963">Cytoplasm</keyword>
<dbReference type="InterPro" id="IPR006204">
    <property type="entry name" value="GHMP_kinase_N_dom"/>
</dbReference>
<dbReference type="HOGENOM" id="CLU_017814_0_0_9"/>
<dbReference type="InterPro" id="IPR036554">
    <property type="entry name" value="GHMP_kinase_C_sf"/>
</dbReference>
<dbReference type="GO" id="GO:0005524">
    <property type="term" value="F:ATP binding"/>
    <property type="evidence" value="ECO:0007669"/>
    <property type="project" value="UniProtKB-KW"/>
</dbReference>
<evidence type="ECO:0000256" key="9">
    <source>
        <dbReference type="ARBA" id="ARBA00029438"/>
    </source>
</evidence>
<keyword evidence="7" id="KW-0460">Magnesium</keyword>
<dbReference type="PANTHER" id="PTHR43290">
    <property type="entry name" value="MEVALONATE KINASE"/>
    <property type="match status" value="1"/>
</dbReference>
<evidence type="ECO:0000256" key="7">
    <source>
        <dbReference type="ARBA" id="ARBA00022842"/>
    </source>
</evidence>
<dbReference type="InterPro" id="IPR014721">
    <property type="entry name" value="Ribsml_uS5_D2-typ_fold_subgr"/>
</dbReference>
<keyword evidence="3" id="KW-0808">Transferase</keyword>
<dbReference type="Gene3D" id="3.30.70.890">
    <property type="entry name" value="GHMP kinase, C-terminal domain"/>
    <property type="match status" value="1"/>
</dbReference>
<dbReference type="OrthoDB" id="9764892at2"/>